<dbReference type="CDD" id="cd07103">
    <property type="entry name" value="ALDH_F5_SSADH_GabD"/>
    <property type="match status" value="1"/>
</dbReference>
<dbReference type="InterPro" id="IPR016163">
    <property type="entry name" value="Ald_DH_C"/>
</dbReference>
<name>A0B664_METTP</name>
<evidence type="ECO:0000256" key="2">
    <source>
        <dbReference type="ARBA" id="ARBA00011881"/>
    </source>
</evidence>
<dbReference type="KEGG" id="mtp:Mthe_0395"/>
<dbReference type="FunFam" id="3.40.605.10:FF:000007">
    <property type="entry name" value="NAD/NADP-dependent betaine aldehyde dehydrogenase"/>
    <property type="match status" value="1"/>
</dbReference>
<keyword evidence="3 5" id="KW-0560">Oxidoreductase</keyword>
<dbReference type="GO" id="GO:0009450">
    <property type="term" value="P:gamma-aminobutyric acid catabolic process"/>
    <property type="evidence" value="ECO:0007669"/>
    <property type="project" value="TreeGrafter"/>
</dbReference>
<dbReference type="HOGENOM" id="CLU_005391_1_0_2"/>
<dbReference type="GO" id="GO:0004777">
    <property type="term" value="F:succinate-semialdehyde dehydrogenase (NAD+) activity"/>
    <property type="evidence" value="ECO:0007669"/>
    <property type="project" value="TreeGrafter"/>
</dbReference>
<dbReference type="EMBL" id="CP000477">
    <property type="protein sequence ID" value="ABK14188.1"/>
    <property type="molecule type" value="Genomic_DNA"/>
</dbReference>
<evidence type="ECO:0000259" key="4">
    <source>
        <dbReference type="Pfam" id="PF00171"/>
    </source>
</evidence>
<comment type="similarity">
    <text evidence="1">Belongs to the aldehyde dehydrogenase family.</text>
</comment>
<dbReference type="OrthoDB" id="6342at2157"/>
<organism evidence="5 6">
    <name type="scientific">Methanothrix thermoacetophila (strain DSM 6194 / JCM 14653 / NBRC 101360 / PT)</name>
    <name type="common">Methanosaeta thermophila</name>
    <dbReference type="NCBI Taxonomy" id="349307"/>
    <lineage>
        <taxon>Archaea</taxon>
        <taxon>Methanobacteriati</taxon>
        <taxon>Methanobacteriota</taxon>
        <taxon>Stenosarchaea group</taxon>
        <taxon>Methanomicrobia</taxon>
        <taxon>Methanotrichales</taxon>
        <taxon>Methanotrichaceae</taxon>
        <taxon>Methanothrix</taxon>
    </lineage>
</organism>
<evidence type="ECO:0000313" key="5">
    <source>
        <dbReference type="EMBL" id="ABK14188.1"/>
    </source>
</evidence>
<dbReference type="InterPro" id="IPR016162">
    <property type="entry name" value="Ald_DH_N"/>
</dbReference>
<feature type="domain" description="Aldehyde dehydrogenase" evidence="4">
    <location>
        <begin position="23"/>
        <end position="471"/>
    </location>
</feature>
<evidence type="ECO:0000256" key="3">
    <source>
        <dbReference type="ARBA" id="ARBA00023002"/>
    </source>
</evidence>
<protein>
    <submittedName>
        <fullName evidence="5">Succinate semialdehyde dehydrogenase</fullName>
        <ecNumber evidence="5">1.2.1.16</ecNumber>
    </submittedName>
</protein>
<dbReference type="PANTHER" id="PTHR43353:SF5">
    <property type="entry name" value="SUCCINATE-SEMIALDEHYDE DEHYDROGENASE, MITOCHONDRIAL"/>
    <property type="match status" value="1"/>
</dbReference>
<accession>A0B664</accession>
<dbReference type="Gene3D" id="3.40.605.10">
    <property type="entry name" value="Aldehyde Dehydrogenase, Chain A, domain 1"/>
    <property type="match status" value="1"/>
</dbReference>
<dbReference type="InterPro" id="IPR050740">
    <property type="entry name" value="Aldehyde_DH_Superfamily"/>
</dbReference>
<dbReference type="PANTHER" id="PTHR43353">
    <property type="entry name" value="SUCCINATE-SEMIALDEHYDE DEHYDROGENASE, MITOCHONDRIAL"/>
    <property type="match status" value="1"/>
</dbReference>
<dbReference type="GeneID" id="4463197"/>
<evidence type="ECO:0000256" key="1">
    <source>
        <dbReference type="ARBA" id="ARBA00009986"/>
    </source>
</evidence>
<dbReference type="Proteomes" id="UP000000674">
    <property type="component" value="Chromosome"/>
</dbReference>
<sequence>MYRSMMLINGERVEGASGRYDLIHNPANQEAVAEVAIGDVIDAVKALESAQRAFPGWSSIPATKRCTLLHDAAEIVRERADNIAKLLTMEMGKPIRDSRREVLSAADSLDYFAEEGLRNIGEWISAGDTRSIVVRQPVGVVSLITPWNYPVELLAWKVGPALAAGCTAVAKPSSLAPVAATEFVMAINDAGLPPGVMNIVHGSGDTIGAELVKNPIPRKISFTGETSTGRWIMGTAAEYLKRISLELGGHAPMIVFDDADIDTAAGACVRRAFGNMGQVCISVNRVYVDESIAEDFTEKVIRRTLELRIGDPLDPDVDLGPMVSEAQRRKTREHIEDAVDRGANILCGGREPEGFTRGYYFMPTVLTDVDHTMRIMREETFGPVAPIMRFRDEEEAVRLANDTEYGLAAYVYTNSLSRAVRTAERLEAGSVGVNVGSVIDRHAPFGGWKQSGIGRELSHRGIEEYMEIKHIRLGL</sequence>
<dbReference type="RefSeq" id="WP_011695586.1">
    <property type="nucleotide sequence ID" value="NC_008553.1"/>
</dbReference>
<dbReference type="SUPFAM" id="SSF53720">
    <property type="entry name" value="ALDH-like"/>
    <property type="match status" value="1"/>
</dbReference>
<dbReference type="Pfam" id="PF00171">
    <property type="entry name" value="Aldedh"/>
    <property type="match status" value="1"/>
</dbReference>
<comment type="subunit">
    <text evidence="2">Homotetramer.</text>
</comment>
<dbReference type="AlphaFoldDB" id="A0B664"/>
<proteinExistence type="inferred from homology"/>
<dbReference type="FunFam" id="3.40.309.10:FF:000009">
    <property type="entry name" value="Aldehyde dehydrogenase A"/>
    <property type="match status" value="1"/>
</dbReference>
<dbReference type="EC" id="1.2.1.16" evidence="5"/>
<gene>
    <name evidence="5" type="ordered locus">Mthe_0395</name>
</gene>
<reference evidence="5 6" key="1">
    <citation type="submission" date="2006-10" db="EMBL/GenBank/DDBJ databases">
        <title>Complete sequence of Methanosaeta thermophila PT.</title>
        <authorList>
            <consortium name="US DOE Joint Genome Institute"/>
            <person name="Copeland A."/>
            <person name="Lucas S."/>
            <person name="Lapidus A."/>
            <person name="Barry K."/>
            <person name="Detter J.C."/>
            <person name="Glavina del Rio T."/>
            <person name="Hammon N."/>
            <person name="Israni S."/>
            <person name="Pitluck S."/>
            <person name="Chain P."/>
            <person name="Malfatti S."/>
            <person name="Shin M."/>
            <person name="Vergez L."/>
            <person name="Schmutz J."/>
            <person name="Larimer F."/>
            <person name="Land M."/>
            <person name="Hauser L."/>
            <person name="Kyrpides N."/>
            <person name="Kim E."/>
            <person name="Smith K.S."/>
            <person name="Ingram-Smith C."/>
            <person name="Richardson P."/>
        </authorList>
    </citation>
    <scope>NUCLEOTIDE SEQUENCE [LARGE SCALE GENOMIC DNA]</scope>
    <source>
        <strain evidence="6">DSM 6194 / JCM 14653 / NBRC 101360 / PT</strain>
    </source>
</reference>
<dbReference type="Gene3D" id="3.40.309.10">
    <property type="entry name" value="Aldehyde Dehydrogenase, Chain A, domain 2"/>
    <property type="match status" value="1"/>
</dbReference>
<dbReference type="InterPro" id="IPR016161">
    <property type="entry name" value="Ald_DH/histidinol_DH"/>
</dbReference>
<dbReference type="InterPro" id="IPR015590">
    <property type="entry name" value="Aldehyde_DH_dom"/>
</dbReference>
<evidence type="ECO:0000313" key="6">
    <source>
        <dbReference type="Proteomes" id="UP000000674"/>
    </source>
</evidence>
<keyword evidence="6" id="KW-1185">Reference proteome</keyword>
<dbReference type="STRING" id="349307.Mthe_0395"/>